<evidence type="ECO:0000313" key="3">
    <source>
        <dbReference type="Proteomes" id="UP000672657"/>
    </source>
</evidence>
<dbReference type="Proteomes" id="UP000672657">
    <property type="component" value="Unassembled WGS sequence"/>
</dbReference>
<dbReference type="EMBL" id="CAJPVI010000024">
    <property type="protein sequence ID" value="CAG2151299.1"/>
    <property type="molecule type" value="Genomic_DNA"/>
</dbReference>
<feature type="transmembrane region" description="Helical" evidence="1">
    <location>
        <begin position="6"/>
        <end position="24"/>
    </location>
</feature>
<sequence length="222" mass="24665">MEPSFYILCLSIATLVATSLIFGLKFLGKRNYLLGFEWLVVTFSASNFLLYFLGGVQFSYRISYFLDAFSRGFGIPVIATAGLLAVTHRYKPSILVDILFFAAAVAGTAVLVSADFVVEPKPYFYVAMWSAFSVYLAYFAWRLLRAGEGLHAFGVLAVLLTCQAIASIYDFYKIPGDDEHAIFYVLACLTWSFMCVVMYYAYGALERAEKSEASLAAMLAAR</sequence>
<organism evidence="2 3">
    <name type="scientific">Cupriavidus numazuensis</name>
    <dbReference type="NCBI Taxonomy" id="221992"/>
    <lineage>
        <taxon>Bacteria</taxon>
        <taxon>Pseudomonadati</taxon>
        <taxon>Pseudomonadota</taxon>
        <taxon>Betaproteobacteria</taxon>
        <taxon>Burkholderiales</taxon>
        <taxon>Burkholderiaceae</taxon>
        <taxon>Cupriavidus</taxon>
    </lineage>
</organism>
<evidence type="ECO:0000313" key="2">
    <source>
        <dbReference type="EMBL" id="CAG2151299.1"/>
    </source>
</evidence>
<gene>
    <name evidence="2" type="ORF">LMG26411_03919</name>
</gene>
<feature type="transmembrane region" description="Helical" evidence="1">
    <location>
        <begin position="123"/>
        <end position="141"/>
    </location>
</feature>
<evidence type="ECO:0000256" key="1">
    <source>
        <dbReference type="SAM" id="Phobius"/>
    </source>
</evidence>
<keyword evidence="1" id="KW-1133">Transmembrane helix</keyword>
<feature type="transmembrane region" description="Helical" evidence="1">
    <location>
        <begin position="98"/>
        <end position="117"/>
    </location>
</feature>
<keyword evidence="1" id="KW-0472">Membrane</keyword>
<comment type="caution">
    <text evidence="2">The sequence shown here is derived from an EMBL/GenBank/DDBJ whole genome shotgun (WGS) entry which is preliminary data.</text>
</comment>
<feature type="transmembrane region" description="Helical" evidence="1">
    <location>
        <begin position="181"/>
        <end position="202"/>
    </location>
</feature>
<feature type="transmembrane region" description="Helical" evidence="1">
    <location>
        <begin position="36"/>
        <end position="56"/>
    </location>
</feature>
<protein>
    <recommendedName>
        <fullName evidence="4">Transporter</fullName>
    </recommendedName>
</protein>
<feature type="transmembrane region" description="Helical" evidence="1">
    <location>
        <begin position="150"/>
        <end position="169"/>
    </location>
</feature>
<feature type="transmembrane region" description="Helical" evidence="1">
    <location>
        <begin position="68"/>
        <end position="86"/>
    </location>
</feature>
<keyword evidence="1" id="KW-0812">Transmembrane</keyword>
<dbReference type="RefSeq" id="WP_211954924.1">
    <property type="nucleotide sequence ID" value="NZ_CAJPVI010000024.1"/>
</dbReference>
<accession>A0ABM8TKL9</accession>
<proteinExistence type="predicted"/>
<name>A0ABM8TKL9_9BURK</name>
<evidence type="ECO:0008006" key="4">
    <source>
        <dbReference type="Google" id="ProtNLM"/>
    </source>
</evidence>
<keyword evidence="3" id="KW-1185">Reference proteome</keyword>
<reference evidence="2 3" key="1">
    <citation type="submission" date="2021-03" db="EMBL/GenBank/DDBJ databases">
        <authorList>
            <person name="Peeters C."/>
        </authorList>
    </citation>
    <scope>NUCLEOTIDE SEQUENCE [LARGE SCALE GENOMIC DNA]</scope>
    <source>
        <strain evidence="2 3">LMG 26411</strain>
    </source>
</reference>